<gene>
    <name evidence="1" type="ORF">UFOVP236_4</name>
</gene>
<evidence type="ECO:0000313" key="1">
    <source>
        <dbReference type="EMBL" id="CAB5220227.1"/>
    </source>
</evidence>
<sequence length="243" mass="26145">MKEGPTVAPTEQAQTPVPHVYQAIATVMSRLSKDGIGKDRKNDQQGYKFRGIDDVYNALAPILADVGLCVLPRVKTREVTERQTQRGGTLFYVNVDVDFHFVSAKDGSWHLVSMCGEAMDSADKATNKAMSAAYKYACLQAFCIPTEGDNDADGTTHQVAPATAPAPVAVPKAAAPKKVQPSTDKTVGENEVASITKLCELAGVTLDKICAKYNIPFIEMLPLDKTAEVITRLQELATEKAAS</sequence>
<accession>A0A6J7WR70</accession>
<dbReference type="InterPro" id="IPR007499">
    <property type="entry name" value="ERF_bacteria_virus"/>
</dbReference>
<proteinExistence type="predicted"/>
<name>A0A6J7WR70_9CAUD</name>
<organism evidence="1">
    <name type="scientific">uncultured Caudovirales phage</name>
    <dbReference type="NCBI Taxonomy" id="2100421"/>
    <lineage>
        <taxon>Viruses</taxon>
        <taxon>Duplodnaviria</taxon>
        <taxon>Heunggongvirae</taxon>
        <taxon>Uroviricota</taxon>
        <taxon>Caudoviricetes</taxon>
        <taxon>Peduoviridae</taxon>
        <taxon>Maltschvirus</taxon>
        <taxon>Maltschvirus maltsch</taxon>
    </lineage>
</organism>
<protein>
    <submittedName>
        <fullName evidence="1">Essential recombination function protein</fullName>
    </submittedName>
</protein>
<dbReference type="EMBL" id="LR798284">
    <property type="protein sequence ID" value="CAB5220227.1"/>
    <property type="molecule type" value="Genomic_DNA"/>
</dbReference>
<reference evidence="1" key="1">
    <citation type="submission" date="2020-05" db="EMBL/GenBank/DDBJ databases">
        <authorList>
            <person name="Chiriac C."/>
            <person name="Salcher M."/>
            <person name="Ghai R."/>
            <person name="Kavagutti S V."/>
        </authorList>
    </citation>
    <scope>NUCLEOTIDE SEQUENCE</scope>
</reference>
<dbReference type="Pfam" id="PF04404">
    <property type="entry name" value="ERF"/>
    <property type="match status" value="1"/>
</dbReference>